<dbReference type="InterPro" id="IPR005552">
    <property type="entry name" value="Scramblase"/>
</dbReference>
<gene>
    <name evidence="3" type="ORF">PARE0329_LOCUS40</name>
</gene>
<dbReference type="Pfam" id="PF03803">
    <property type="entry name" value="Scramblase"/>
    <property type="match status" value="1"/>
</dbReference>
<evidence type="ECO:0000256" key="1">
    <source>
        <dbReference type="ARBA" id="ARBA00005350"/>
    </source>
</evidence>
<comment type="similarity">
    <text evidence="1 2">Belongs to the phospholipid scramblase family.</text>
</comment>
<protein>
    <recommendedName>
        <fullName evidence="2">Phospholipid scramblase</fullName>
    </recommendedName>
</protein>
<dbReference type="AlphaFoldDB" id="A0A7R9ZU27"/>
<dbReference type="GO" id="GO:0017128">
    <property type="term" value="F:phospholipid scramblase activity"/>
    <property type="evidence" value="ECO:0007669"/>
    <property type="project" value="InterPro"/>
</dbReference>
<organism evidence="3">
    <name type="scientific">Pseudo-nitzschia arenysensis</name>
    <dbReference type="NCBI Taxonomy" id="697910"/>
    <lineage>
        <taxon>Eukaryota</taxon>
        <taxon>Sar</taxon>
        <taxon>Stramenopiles</taxon>
        <taxon>Ochrophyta</taxon>
        <taxon>Bacillariophyta</taxon>
        <taxon>Bacillariophyceae</taxon>
        <taxon>Bacillariophycidae</taxon>
        <taxon>Bacillariales</taxon>
        <taxon>Bacillariaceae</taxon>
        <taxon>Pseudo-nitzschia</taxon>
    </lineage>
</organism>
<dbReference type="EMBL" id="HBEH01000062">
    <property type="protein sequence ID" value="CAD8343405.1"/>
    <property type="molecule type" value="Transcribed_RNA"/>
</dbReference>
<proteinExistence type="inferred from homology"/>
<evidence type="ECO:0000256" key="2">
    <source>
        <dbReference type="RuleBase" id="RU363116"/>
    </source>
</evidence>
<reference evidence="3" key="1">
    <citation type="submission" date="2021-01" db="EMBL/GenBank/DDBJ databases">
        <authorList>
            <person name="Corre E."/>
            <person name="Pelletier E."/>
            <person name="Niang G."/>
            <person name="Scheremetjew M."/>
            <person name="Finn R."/>
            <person name="Kale V."/>
            <person name="Holt S."/>
            <person name="Cochrane G."/>
            <person name="Meng A."/>
            <person name="Brown T."/>
            <person name="Cohen L."/>
        </authorList>
    </citation>
    <scope>NUCLEOTIDE SEQUENCE</scope>
    <source>
        <strain evidence="3">B593</strain>
    </source>
</reference>
<sequence length="308" mass="34429">MEARTSKSPLAPQPLTMDRLDERDELIIAQSTSQCCRIYCLQPSINWIIAEGSNFEPGSNPFDLDSVGWIHEESSLCGRCCSQCAAGYREIKYVQHYGPAPPSLMKENEDWCWCQTERTPKNLTEEELTMNVVATHEKKQTCGVFCCWLPCVCDCCGLPYLETKDGSTGKVLGKTQYVCDKCCFVPKYDISDASGKKLYRLRPDTCVGGMCVQYRCDGDGGKCCRIPYILRNPDTLEPVTSGATLNGEVLNSMVDTLWAGWKNECCSEKNAYHVTFPKDISPEEKAVLMGSTILVDVTMFEVDQEENS</sequence>
<name>A0A7R9ZU27_9STRA</name>
<accession>A0A7R9ZU27</accession>
<evidence type="ECO:0000313" key="3">
    <source>
        <dbReference type="EMBL" id="CAD8343405.1"/>
    </source>
</evidence>